<dbReference type="GO" id="GO:0051231">
    <property type="term" value="P:spindle elongation"/>
    <property type="evidence" value="ECO:0007669"/>
    <property type="project" value="TreeGrafter"/>
</dbReference>
<evidence type="ECO:0000256" key="6">
    <source>
        <dbReference type="SAM" id="MobiDB-lite"/>
    </source>
</evidence>
<dbReference type="PROSITE" id="PS00411">
    <property type="entry name" value="KINESIN_MOTOR_1"/>
    <property type="match status" value="1"/>
</dbReference>
<dbReference type="PRINTS" id="PR00380">
    <property type="entry name" value="KINESINHEAVY"/>
</dbReference>
<dbReference type="GO" id="GO:0005874">
    <property type="term" value="C:microtubule"/>
    <property type="evidence" value="ECO:0007669"/>
    <property type="project" value="UniProtKB-KW"/>
</dbReference>
<dbReference type="GO" id="GO:0007018">
    <property type="term" value="P:microtubule-based movement"/>
    <property type="evidence" value="ECO:0007669"/>
    <property type="project" value="InterPro"/>
</dbReference>
<feature type="region of interest" description="Disordered" evidence="6">
    <location>
        <begin position="836"/>
        <end position="869"/>
    </location>
</feature>
<dbReference type="SMART" id="SM00129">
    <property type="entry name" value="KISc"/>
    <property type="match status" value="1"/>
</dbReference>
<comment type="caution">
    <text evidence="3">Lacks conserved residue(s) required for the propagation of feature annotation.</text>
</comment>
<accession>A0A078B5B1</accession>
<dbReference type="PANTHER" id="PTHR47969">
    <property type="entry name" value="CHROMOSOME-ASSOCIATED KINESIN KIF4A-RELATED"/>
    <property type="match status" value="1"/>
</dbReference>
<evidence type="ECO:0000256" key="1">
    <source>
        <dbReference type="ARBA" id="ARBA00022741"/>
    </source>
</evidence>
<keyword evidence="4" id="KW-0505">Motor protein</keyword>
<keyword evidence="2 4" id="KW-0067">ATP-binding</keyword>
<dbReference type="PANTHER" id="PTHR47969:SF29">
    <property type="entry name" value="KINESIN-LIKE PROTEIN"/>
    <property type="match status" value="1"/>
</dbReference>
<sequence>MSSSQDQTKIKVAIRVRPLQEHEINAGHEAREEKSRGYKFDQVFSMNTKQSDVYKGLNIQQMVNKVVETGSGKTYTMEGYDYKNAQQDVEGNRTTKAPVISQDIEKMGLTQRAVNDLFKEVKRVKEDEGKHINIFCSFLQIYNERVYDLLNETSLQSSSKKNSNNINQQGLRIRWTKKEQFVVENLFVYECQSTTDVLQLFHAGIRNKIVASHNLNHASSRSHAIFTITVETVDPSNLDNVVTSKLQLVDLAGSEKISATGTTGQTQKESITINQSLFTLRKVINRLSELSSQGRECDETHHVPYRDSKLTSLLKQSLGGNSYCLMIACISPSDRYFEESVSTLNYAQRAANISNQPVKNIDPKIRIINELKHKVRMLQIELKNANEHIAYLTNLTGEQPRAFGLQLMKVEEDFVDLGDGNKIRPFDPRKAAENLTQYNGFGASIAGNRDIQTGKSERQQPDLQIKNKVLPQKNKQQSLKMNDSKDPNEEMEFVQNFLGGTPNQASNYSKIHPLSKTTDVSPSGISQKNQSIQLESLIVPGKAGGTNERSNSHSKSPVLNYKEQVENENERLVQSVSKVTELLQANQYLRDEIDKLVKGTETKDNEIYTITQENLNLREKIEIMENIIRSNRQEFENLVSAKVINTMEKSTYDYHGGQKGKTSTIDQVYQELIDLREHNRILEKRVKTLEKQNIDMTKNLHYVGNNEPARPVFQQQRKVKKIAHQDDSEQDEYDHQIYMLHQRGESSGKHIQKVQSTPMIKMQQHHFQHHQSDLSDHETQFRITQMSKNSSTGQSSTNSQWFTLKKQSNKHPNENMRSTNQLMSAMGHDQQSFQNMGAVVPPLPRDPKRSYNDISPQPTLAQLMRKKKQ</sequence>
<proteinExistence type="inferred from homology"/>
<dbReference type="GO" id="GO:0008017">
    <property type="term" value="F:microtubule binding"/>
    <property type="evidence" value="ECO:0007669"/>
    <property type="project" value="InterPro"/>
</dbReference>
<evidence type="ECO:0000313" key="8">
    <source>
        <dbReference type="EMBL" id="CDW88472.1"/>
    </source>
</evidence>
<keyword evidence="4" id="KW-0493">Microtubule</keyword>
<dbReference type="CDD" id="cd00106">
    <property type="entry name" value="KISc"/>
    <property type="match status" value="1"/>
</dbReference>
<evidence type="ECO:0000256" key="2">
    <source>
        <dbReference type="ARBA" id="ARBA00022840"/>
    </source>
</evidence>
<organism evidence="8 9">
    <name type="scientific">Stylonychia lemnae</name>
    <name type="common">Ciliate</name>
    <dbReference type="NCBI Taxonomy" id="5949"/>
    <lineage>
        <taxon>Eukaryota</taxon>
        <taxon>Sar</taxon>
        <taxon>Alveolata</taxon>
        <taxon>Ciliophora</taxon>
        <taxon>Intramacronucleata</taxon>
        <taxon>Spirotrichea</taxon>
        <taxon>Stichotrichia</taxon>
        <taxon>Sporadotrichida</taxon>
        <taxon>Oxytrichidae</taxon>
        <taxon>Stylonychinae</taxon>
        <taxon>Stylonychia</taxon>
    </lineage>
</organism>
<dbReference type="OrthoDB" id="3176171at2759"/>
<dbReference type="InterPro" id="IPR027640">
    <property type="entry name" value="Kinesin-like_fam"/>
</dbReference>
<evidence type="ECO:0000256" key="4">
    <source>
        <dbReference type="RuleBase" id="RU000394"/>
    </source>
</evidence>
<dbReference type="InParanoid" id="A0A078B5B1"/>
<feature type="coiled-coil region" evidence="5">
    <location>
        <begin position="665"/>
        <end position="699"/>
    </location>
</feature>
<dbReference type="PROSITE" id="PS50067">
    <property type="entry name" value="KINESIN_MOTOR_2"/>
    <property type="match status" value="1"/>
</dbReference>
<reference evidence="8 9" key="1">
    <citation type="submission" date="2014-06" db="EMBL/GenBank/DDBJ databases">
        <authorList>
            <person name="Swart Estienne"/>
        </authorList>
    </citation>
    <scope>NUCLEOTIDE SEQUENCE [LARGE SCALE GENOMIC DNA]</scope>
    <source>
        <strain evidence="8 9">130c</strain>
    </source>
</reference>
<dbReference type="InterPro" id="IPR027417">
    <property type="entry name" value="P-loop_NTPase"/>
</dbReference>
<name>A0A078B5B1_STYLE</name>
<feature type="domain" description="Kinesin motor" evidence="7">
    <location>
        <begin position="9"/>
        <end position="353"/>
    </location>
</feature>
<dbReference type="AlphaFoldDB" id="A0A078B5B1"/>
<dbReference type="GO" id="GO:0003777">
    <property type="term" value="F:microtubule motor activity"/>
    <property type="evidence" value="ECO:0007669"/>
    <property type="project" value="InterPro"/>
</dbReference>
<dbReference type="InterPro" id="IPR001752">
    <property type="entry name" value="Kinesin_motor_dom"/>
</dbReference>
<dbReference type="Gene3D" id="3.40.850.10">
    <property type="entry name" value="Kinesin motor domain"/>
    <property type="match status" value="1"/>
</dbReference>
<keyword evidence="5" id="KW-0175">Coiled coil</keyword>
<dbReference type="GO" id="GO:0005524">
    <property type="term" value="F:ATP binding"/>
    <property type="evidence" value="ECO:0007669"/>
    <property type="project" value="UniProtKB-KW"/>
</dbReference>
<keyword evidence="1 4" id="KW-0547">Nucleotide-binding</keyword>
<gene>
    <name evidence="8" type="primary">Contig4083.g4367</name>
    <name evidence="8" type="ORF">STYLEM_17593</name>
</gene>
<dbReference type="EMBL" id="CCKQ01016599">
    <property type="protein sequence ID" value="CDW88472.1"/>
    <property type="molecule type" value="Genomic_DNA"/>
</dbReference>
<comment type="similarity">
    <text evidence="3 4">Belongs to the TRAFAC class myosin-kinesin ATPase superfamily. Kinesin family.</text>
</comment>
<evidence type="ECO:0000313" key="9">
    <source>
        <dbReference type="Proteomes" id="UP000039865"/>
    </source>
</evidence>
<evidence type="ECO:0000256" key="3">
    <source>
        <dbReference type="PROSITE-ProRule" id="PRU00283"/>
    </source>
</evidence>
<dbReference type="InterPro" id="IPR036961">
    <property type="entry name" value="Kinesin_motor_dom_sf"/>
</dbReference>
<protein>
    <recommendedName>
        <fullName evidence="4">Kinesin-like protein</fullName>
    </recommendedName>
</protein>
<dbReference type="GO" id="GO:0007052">
    <property type="term" value="P:mitotic spindle organization"/>
    <property type="evidence" value="ECO:0007669"/>
    <property type="project" value="TreeGrafter"/>
</dbReference>
<dbReference type="InterPro" id="IPR019821">
    <property type="entry name" value="Kinesin_motor_CS"/>
</dbReference>
<dbReference type="GO" id="GO:0005875">
    <property type="term" value="C:microtubule associated complex"/>
    <property type="evidence" value="ECO:0007669"/>
    <property type="project" value="TreeGrafter"/>
</dbReference>
<evidence type="ECO:0000256" key="5">
    <source>
        <dbReference type="SAM" id="Coils"/>
    </source>
</evidence>
<dbReference type="Proteomes" id="UP000039865">
    <property type="component" value="Unassembled WGS sequence"/>
</dbReference>
<keyword evidence="9" id="KW-1185">Reference proteome</keyword>
<dbReference type="Pfam" id="PF00225">
    <property type="entry name" value="Kinesin"/>
    <property type="match status" value="1"/>
</dbReference>
<dbReference type="SUPFAM" id="SSF52540">
    <property type="entry name" value="P-loop containing nucleoside triphosphate hydrolases"/>
    <property type="match status" value="1"/>
</dbReference>
<evidence type="ECO:0000259" key="7">
    <source>
        <dbReference type="PROSITE" id="PS50067"/>
    </source>
</evidence>